<dbReference type="CDD" id="cd16145">
    <property type="entry name" value="ARS_like"/>
    <property type="match status" value="1"/>
</dbReference>
<dbReference type="Gene3D" id="3.30.1120.10">
    <property type="match status" value="1"/>
</dbReference>
<dbReference type="EMBL" id="CP007035">
    <property type="protein sequence ID" value="AHF15137.1"/>
    <property type="molecule type" value="Genomic_DNA"/>
</dbReference>
<evidence type="ECO:0000256" key="3">
    <source>
        <dbReference type="SAM" id="SignalP"/>
    </source>
</evidence>
<dbReference type="Proteomes" id="UP000003586">
    <property type="component" value="Chromosome"/>
</dbReference>
<dbReference type="InterPro" id="IPR052701">
    <property type="entry name" value="GAG_Ulvan_Degrading_Sulfatases"/>
</dbReference>
<dbReference type="KEGG" id="nso:NIASO_08125"/>
<dbReference type="RefSeq" id="WP_008584715.1">
    <property type="nucleotide sequence ID" value="NZ_CP007035.1"/>
</dbReference>
<dbReference type="AlphaFoldDB" id="W0EWI1"/>
<feature type="domain" description="Sulfatase N-terminal" evidence="4">
    <location>
        <begin position="28"/>
        <end position="366"/>
    </location>
</feature>
<accession>W0EWI1</accession>
<keyword evidence="6" id="KW-1185">Reference proteome</keyword>
<evidence type="ECO:0000313" key="6">
    <source>
        <dbReference type="Proteomes" id="UP000003586"/>
    </source>
</evidence>
<dbReference type="PANTHER" id="PTHR43751">
    <property type="entry name" value="SULFATASE"/>
    <property type="match status" value="1"/>
</dbReference>
<evidence type="ECO:0000256" key="1">
    <source>
        <dbReference type="ARBA" id="ARBA00008779"/>
    </source>
</evidence>
<evidence type="ECO:0000313" key="5">
    <source>
        <dbReference type="EMBL" id="AHF15137.1"/>
    </source>
</evidence>
<keyword evidence="2" id="KW-0378">Hydrolase</keyword>
<evidence type="ECO:0000256" key="2">
    <source>
        <dbReference type="ARBA" id="ARBA00022801"/>
    </source>
</evidence>
<reference evidence="5 6" key="1">
    <citation type="submission" date="2013-12" db="EMBL/GenBank/DDBJ databases">
        <authorList>
            <consortium name="DOE Joint Genome Institute"/>
            <person name="Eisen J."/>
            <person name="Huntemann M."/>
            <person name="Han J."/>
            <person name="Chen A."/>
            <person name="Kyrpides N."/>
            <person name="Mavromatis K."/>
            <person name="Markowitz V."/>
            <person name="Palaniappan K."/>
            <person name="Ivanova N."/>
            <person name="Schaumberg A."/>
            <person name="Pati A."/>
            <person name="Liolios K."/>
            <person name="Nordberg H.P."/>
            <person name="Cantor M.N."/>
            <person name="Hua S.X."/>
            <person name="Woyke T."/>
        </authorList>
    </citation>
    <scope>NUCLEOTIDE SEQUENCE [LARGE SCALE GENOMIC DNA]</scope>
    <source>
        <strain evidence="6">DSM 19437</strain>
    </source>
</reference>
<dbReference type="HOGENOM" id="CLU_006332_10_4_10"/>
<organism evidence="5 6">
    <name type="scientific">Niabella soli DSM 19437</name>
    <dbReference type="NCBI Taxonomy" id="929713"/>
    <lineage>
        <taxon>Bacteria</taxon>
        <taxon>Pseudomonadati</taxon>
        <taxon>Bacteroidota</taxon>
        <taxon>Chitinophagia</taxon>
        <taxon>Chitinophagales</taxon>
        <taxon>Chitinophagaceae</taxon>
        <taxon>Niabella</taxon>
    </lineage>
</organism>
<dbReference type="Pfam" id="PF00884">
    <property type="entry name" value="Sulfatase"/>
    <property type="match status" value="1"/>
</dbReference>
<name>W0EWI1_9BACT</name>
<dbReference type="SUPFAM" id="SSF53649">
    <property type="entry name" value="Alkaline phosphatase-like"/>
    <property type="match status" value="1"/>
</dbReference>
<feature type="signal peptide" evidence="3">
    <location>
        <begin position="1"/>
        <end position="24"/>
    </location>
</feature>
<dbReference type="STRING" id="929713.NIASO_08125"/>
<dbReference type="OrthoDB" id="9764377at2"/>
<dbReference type="InterPro" id="IPR017850">
    <property type="entry name" value="Alkaline_phosphatase_core_sf"/>
</dbReference>
<dbReference type="eggNOG" id="COG3119">
    <property type="taxonomic scope" value="Bacteria"/>
</dbReference>
<dbReference type="InterPro" id="IPR024607">
    <property type="entry name" value="Sulfatase_CS"/>
</dbReference>
<proteinExistence type="inferred from homology"/>
<comment type="similarity">
    <text evidence="1">Belongs to the sulfatase family.</text>
</comment>
<feature type="chain" id="PRO_5004787771" evidence="3">
    <location>
        <begin position="25"/>
        <end position="476"/>
    </location>
</feature>
<sequence length="476" mass="53286">MKFFAIFFASFLTLLIRLPTRLAAQTKPNIVLILADDLGYGDVGVYGQQKIKTPHIDALAKEGLRFTRFYCGTAVCAPSRSSLLTGQHTGHTPIRGNIGVKPEGQWPLPGNTVTIATLLKSAGYSTGCFGKWGLGFIGTSGDPLKQGFDRFYGYNCQTLAHDYFPDHLWNNEQRVELSNTHEKQTIYSAQLIHEQAMQFIRQHQRQPFFLLLAYTLPHAALQLPKDDTLYNYYKKLFNEKPVPVAEHWNGKGYEPQAYPHAAYAAMVGKLDAYVGEVQQQLKVLGLDKNTMILFASDNGPHREGGNDPAFFNSNGGLRGIKRDLYEGGIRSPFIAWWPGTIQAGTQSNQVGAFWDLLPTFAALAGIGMPANNDGISMLPTLLARGKQQQHDHLYWEFHEQNGKQAVLFKNWKGIRLNVSTNSSAPIELYDLEKDPAETVNVAAQHPDIVKEIDRFMKQDHVETPDFPLLEKAKKNH</sequence>
<dbReference type="GO" id="GO:0016787">
    <property type="term" value="F:hydrolase activity"/>
    <property type="evidence" value="ECO:0007669"/>
    <property type="project" value="UniProtKB-KW"/>
</dbReference>
<keyword evidence="3" id="KW-0732">Signal</keyword>
<dbReference type="Gene3D" id="3.40.720.10">
    <property type="entry name" value="Alkaline Phosphatase, subunit A"/>
    <property type="match status" value="1"/>
</dbReference>
<evidence type="ECO:0000259" key="4">
    <source>
        <dbReference type="Pfam" id="PF00884"/>
    </source>
</evidence>
<dbReference type="PANTHER" id="PTHR43751:SF3">
    <property type="entry name" value="SULFATASE N-TERMINAL DOMAIN-CONTAINING PROTEIN"/>
    <property type="match status" value="1"/>
</dbReference>
<protein>
    <submittedName>
        <fullName evidence="5">Arylsulfatase</fullName>
    </submittedName>
</protein>
<dbReference type="PROSITE" id="PS00523">
    <property type="entry name" value="SULFATASE_1"/>
    <property type="match status" value="1"/>
</dbReference>
<gene>
    <name evidence="5" type="ORF">NIASO_08125</name>
</gene>
<dbReference type="InterPro" id="IPR000917">
    <property type="entry name" value="Sulfatase_N"/>
</dbReference>